<keyword evidence="4" id="KW-0274">FAD</keyword>
<evidence type="ECO:0000313" key="8">
    <source>
        <dbReference type="Proteomes" id="UP001549749"/>
    </source>
</evidence>
<dbReference type="PANTHER" id="PTHR43014:SF2">
    <property type="entry name" value="MERCURIC REDUCTASE"/>
    <property type="match status" value="1"/>
</dbReference>
<dbReference type="Proteomes" id="UP001549749">
    <property type="component" value="Unassembled WGS sequence"/>
</dbReference>
<dbReference type="SUPFAM" id="SSF51905">
    <property type="entry name" value="FAD/NAD(P)-binding domain"/>
    <property type="match status" value="1"/>
</dbReference>
<comment type="similarity">
    <text evidence="2">Belongs to the class-I pyridine nucleotide-disulfide oxidoreductase family.</text>
</comment>
<gene>
    <name evidence="7" type="ORF">ABR189_13495</name>
</gene>
<keyword evidence="3" id="KW-0285">Flavoprotein</keyword>
<evidence type="ECO:0000256" key="4">
    <source>
        <dbReference type="ARBA" id="ARBA00022827"/>
    </source>
</evidence>
<dbReference type="InterPro" id="IPR001100">
    <property type="entry name" value="Pyr_nuc-diS_OxRdtase"/>
</dbReference>
<proteinExistence type="inferred from homology"/>
<dbReference type="InterPro" id="IPR036188">
    <property type="entry name" value="FAD/NAD-bd_sf"/>
</dbReference>
<reference evidence="7 8" key="1">
    <citation type="submission" date="2024-06" db="EMBL/GenBank/DDBJ databases">
        <title>Chitinophaga defluvii sp. nov., isolated from municipal sewage.</title>
        <authorList>
            <person name="Zhang L."/>
        </authorList>
    </citation>
    <scope>NUCLEOTIDE SEQUENCE [LARGE SCALE GENOMIC DNA]</scope>
    <source>
        <strain evidence="7 8">H8</strain>
    </source>
</reference>
<accession>A0ABV2T5V0</accession>
<evidence type="ECO:0000256" key="2">
    <source>
        <dbReference type="ARBA" id="ARBA00007532"/>
    </source>
</evidence>
<dbReference type="PANTHER" id="PTHR43014">
    <property type="entry name" value="MERCURIC REDUCTASE"/>
    <property type="match status" value="1"/>
</dbReference>
<dbReference type="InterPro" id="IPR016156">
    <property type="entry name" value="FAD/NAD-linked_Rdtase_dimer_sf"/>
</dbReference>
<feature type="domain" description="FAD/NAD(P)-binding" evidence="6">
    <location>
        <begin position="5"/>
        <end position="323"/>
    </location>
</feature>
<organism evidence="7 8">
    <name type="scientific">Chitinophaga defluvii</name>
    <dbReference type="NCBI Taxonomy" id="3163343"/>
    <lineage>
        <taxon>Bacteria</taxon>
        <taxon>Pseudomonadati</taxon>
        <taxon>Bacteroidota</taxon>
        <taxon>Chitinophagia</taxon>
        <taxon>Chitinophagales</taxon>
        <taxon>Chitinophagaceae</taxon>
        <taxon>Chitinophaga</taxon>
    </lineage>
</organism>
<protein>
    <submittedName>
        <fullName evidence="7">Mercuric reductase</fullName>
    </submittedName>
</protein>
<keyword evidence="8" id="KW-1185">Reference proteome</keyword>
<dbReference type="PRINTS" id="PR00411">
    <property type="entry name" value="PNDRDTASEI"/>
</dbReference>
<feature type="domain" description="Pyridine nucleotide-disulphide oxidoreductase dimerisation" evidence="5">
    <location>
        <begin position="347"/>
        <end position="454"/>
    </location>
</feature>
<sequence>MKQFDAIVIGSGQGGTPLAKKLAKAGWQTALIEKRAIGGTCINDGCTPTKAMIASAKAAYTIQNSASLGVFTQPAAVDIKKIVARKNEIVRSFRESSEKSLRETANLTLIEGEAFFSGKKLLTVNLRDGGTAALSADKIFLNVGATTNIPPVEGLKNVPYYTSTTLLDVEEIPRHLVILGGNYIGLEYGQMFKRFGSQVTILERSARILLHEDEDIAQSVKEILEQEDIHIHTNSSAQKIIQHPDHTLEITFTTNDTINIITASHLLVATGRTPQTAALQLHKTGVDMDDKGYIRVNDQLETNVPGIYALGDVKGGPAFTHISYNDYIILSENLLEHAGVSIKDRPVPYCMFTDPQLGRIGLTEQAAREKGYAVKVALISMDKVARAIETGQTQGCMKAVVNADTDELLGAAILGSEGGEVMSVLQMAMQGHITCKQLKKNVFAHPLYAESINNLFMKLDK</sequence>
<evidence type="ECO:0000259" key="5">
    <source>
        <dbReference type="Pfam" id="PF02852"/>
    </source>
</evidence>
<dbReference type="InterPro" id="IPR004099">
    <property type="entry name" value="Pyr_nucl-diS_OxRdtase_dimer"/>
</dbReference>
<dbReference type="Gene3D" id="3.50.50.60">
    <property type="entry name" value="FAD/NAD(P)-binding domain"/>
    <property type="match status" value="2"/>
</dbReference>
<evidence type="ECO:0000259" key="6">
    <source>
        <dbReference type="Pfam" id="PF07992"/>
    </source>
</evidence>
<evidence type="ECO:0000313" key="7">
    <source>
        <dbReference type="EMBL" id="MET6998396.1"/>
    </source>
</evidence>
<evidence type="ECO:0000256" key="1">
    <source>
        <dbReference type="ARBA" id="ARBA00001974"/>
    </source>
</evidence>
<dbReference type="Pfam" id="PF02852">
    <property type="entry name" value="Pyr_redox_dim"/>
    <property type="match status" value="1"/>
</dbReference>
<dbReference type="RefSeq" id="WP_354661031.1">
    <property type="nucleotide sequence ID" value="NZ_JBEXAC010000001.1"/>
</dbReference>
<dbReference type="EMBL" id="JBEXAC010000001">
    <property type="protein sequence ID" value="MET6998396.1"/>
    <property type="molecule type" value="Genomic_DNA"/>
</dbReference>
<dbReference type="SUPFAM" id="SSF55424">
    <property type="entry name" value="FAD/NAD-linked reductases, dimerisation (C-terminal) domain"/>
    <property type="match status" value="1"/>
</dbReference>
<dbReference type="PRINTS" id="PR00368">
    <property type="entry name" value="FADPNR"/>
</dbReference>
<dbReference type="InterPro" id="IPR023753">
    <property type="entry name" value="FAD/NAD-binding_dom"/>
</dbReference>
<dbReference type="PIRSF" id="PIRSF000350">
    <property type="entry name" value="Mercury_reductase_MerA"/>
    <property type="match status" value="1"/>
</dbReference>
<comment type="cofactor">
    <cofactor evidence="1">
        <name>FAD</name>
        <dbReference type="ChEBI" id="CHEBI:57692"/>
    </cofactor>
</comment>
<dbReference type="Gene3D" id="3.30.390.30">
    <property type="match status" value="1"/>
</dbReference>
<dbReference type="Pfam" id="PF07992">
    <property type="entry name" value="Pyr_redox_2"/>
    <property type="match status" value="1"/>
</dbReference>
<evidence type="ECO:0000256" key="3">
    <source>
        <dbReference type="ARBA" id="ARBA00022630"/>
    </source>
</evidence>
<comment type="caution">
    <text evidence="7">The sequence shown here is derived from an EMBL/GenBank/DDBJ whole genome shotgun (WGS) entry which is preliminary data.</text>
</comment>
<name>A0ABV2T5V0_9BACT</name>